<dbReference type="EMBL" id="CM037154">
    <property type="protein sequence ID" value="KAH7860891.1"/>
    <property type="molecule type" value="Genomic_DNA"/>
</dbReference>
<proteinExistence type="predicted"/>
<comment type="caution">
    <text evidence="1">The sequence shown here is derived from an EMBL/GenBank/DDBJ whole genome shotgun (WGS) entry which is preliminary data.</text>
</comment>
<accession>A0ACB7Z4X7</accession>
<gene>
    <name evidence="1" type="ORF">Vadar_019212</name>
</gene>
<evidence type="ECO:0000313" key="1">
    <source>
        <dbReference type="EMBL" id="KAH7860891.1"/>
    </source>
</evidence>
<dbReference type="Proteomes" id="UP000828048">
    <property type="component" value="Chromosome 4"/>
</dbReference>
<reference evidence="1 2" key="1">
    <citation type="journal article" date="2021" name="Hortic Res">
        <title>High-quality reference genome and annotation aids understanding of berry development for evergreen blueberry (Vaccinium darrowii).</title>
        <authorList>
            <person name="Yu J."/>
            <person name="Hulse-Kemp A.M."/>
            <person name="Babiker E."/>
            <person name="Staton M."/>
        </authorList>
    </citation>
    <scope>NUCLEOTIDE SEQUENCE [LARGE SCALE GENOMIC DNA]</scope>
    <source>
        <strain evidence="2">cv. NJ 8807/NJ 8810</strain>
        <tissue evidence="1">Young leaf</tissue>
    </source>
</reference>
<organism evidence="1 2">
    <name type="scientific">Vaccinium darrowii</name>
    <dbReference type="NCBI Taxonomy" id="229202"/>
    <lineage>
        <taxon>Eukaryota</taxon>
        <taxon>Viridiplantae</taxon>
        <taxon>Streptophyta</taxon>
        <taxon>Embryophyta</taxon>
        <taxon>Tracheophyta</taxon>
        <taxon>Spermatophyta</taxon>
        <taxon>Magnoliopsida</taxon>
        <taxon>eudicotyledons</taxon>
        <taxon>Gunneridae</taxon>
        <taxon>Pentapetalae</taxon>
        <taxon>asterids</taxon>
        <taxon>Ericales</taxon>
        <taxon>Ericaceae</taxon>
        <taxon>Vaccinioideae</taxon>
        <taxon>Vaccinieae</taxon>
        <taxon>Vaccinium</taxon>
    </lineage>
</organism>
<sequence length="196" mass="22153">MGTAPWKQLLLNALESNSTLKHSSFFQLATIGSNGRPSNRTVVFRGFEENSDKIQINTDCRSRKIDDLKHCPFAEICWYFSDSWEQFRINGNVDVINGSCPDPLKLQQREKAWFGSSPKSRLQYLGPNPGLPTLDEKPSQESSLDPSAGPVDAFCLLVLDPEQVDYLNLKINERLTFAAKQSIDGEKFWTVERVNP</sequence>
<evidence type="ECO:0000313" key="2">
    <source>
        <dbReference type="Proteomes" id="UP000828048"/>
    </source>
</evidence>
<name>A0ACB7Z4X7_9ERIC</name>
<keyword evidence="2" id="KW-1185">Reference proteome</keyword>
<protein>
    <submittedName>
        <fullName evidence="1">Uncharacterized protein</fullName>
    </submittedName>
</protein>